<evidence type="ECO:0000256" key="1">
    <source>
        <dbReference type="ARBA" id="ARBA00022741"/>
    </source>
</evidence>
<feature type="domain" description="ATP-cone" evidence="4">
    <location>
        <begin position="2"/>
        <end position="90"/>
    </location>
</feature>
<evidence type="ECO:0000313" key="5">
    <source>
        <dbReference type="EMBL" id="MCS5737058.1"/>
    </source>
</evidence>
<dbReference type="Proteomes" id="UP001165586">
    <property type="component" value="Unassembled WGS sequence"/>
</dbReference>
<evidence type="ECO:0000313" key="6">
    <source>
        <dbReference type="Proteomes" id="UP001165586"/>
    </source>
</evidence>
<gene>
    <name evidence="5" type="ORF">N1032_25350</name>
</gene>
<evidence type="ECO:0000256" key="3">
    <source>
        <dbReference type="PROSITE-ProRule" id="PRU00492"/>
    </source>
</evidence>
<organism evidence="5 6">
    <name type="scientific">Herbiconiux daphne</name>
    <dbReference type="NCBI Taxonomy" id="2970914"/>
    <lineage>
        <taxon>Bacteria</taxon>
        <taxon>Bacillati</taxon>
        <taxon>Actinomycetota</taxon>
        <taxon>Actinomycetes</taxon>
        <taxon>Micrococcales</taxon>
        <taxon>Microbacteriaceae</taxon>
        <taxon>Herbiconiux</taxon>
    </lineage>
</organism>
<proteinExistence type="predicted"/>
<feature type="non-terminal residue" evidence="5">
    <location>
        <position position="125"/>
    </location>
</feature>
<dbReference type="PANTHER" id="PTHR21075:SF0">
    <property type="entry name" value="ANAEROBIC RIBONUCLEOSIDE-TRIPHOSPHATE REDUCTASE"/>
    <property type="match status" value="1"/>
</dbReference>
<keyword evidence="2 3" id="KW-0067">ATP-binding</keyword>
<reference evidence="5" key="1">
    <citation type="submission" date="2022-08" db="EMBL/GenBank/DDBJ databases">
        <authorList>
            <person name="Deng Y."/>
            <person name="Han X.-F."/>
            <person name="Zhang Y.-Q."/>
        </authorList>
    </citation>
    <scope>NUCLEOTIDE SEQUENCE</scope>
    <source>
        <strain evidence="5">CPCC 203386</strain>
    </source>
</reference>
<evidence type="ECO:0000256" key="2">
    <source>
        <dbReference type="ARBA" id="ARBA00022840"/>
    </source>
</evidence>
<sequence>MARVIKRDGKVVDFDMTLIINAILKAQEAANLSNFTDAQRIATTVMNKYREQTTVNIGEIQRDVEALLLSSEPEVAHKYIEYRATRDRIREEKSPLAIAIKGLIEQTDEKILNENANKDSKVFPE</sequence>
<keyword evidence="1 3" id="KW-0547">Nucleotide-binding</keyword>
<keyword evidence="6" id="KW-1185">Reference proteome</keyword>
<dbReference type="PANTHER" id="PTHR21075">
    <property type="entry name" value="ANAEROBIC RIBONUCLEOSIDE-TRIPHOSPHATE REDUCTASE"/>
    <property type="match status" value="1"/>
</dbReference>
<dbReference type="EMBL" id="JANLCJ010000378">
    <property type="protein sequence ID" value="MCS5737058.1"/>
    <property type="molecule type" value="Genomic_DNA"/>
</dbReference>
<dbReference type="PROSITE" id="PS51161">
    <property type="entry name" value="ATP_CONE"/>
    <property type="match status" value="1"/>
</dbReference>
<accession>A0ABT2HAU6</accession>
<protein>
    <submittedName>
        <fullName evidence="5">ATP cone domain-containing protein</fullName>
    </submittedName>
</protein>
<evidence type="ECO:0000259" key="4">
    <source>
        <dbReference type="PROSITE" id="PS51161"/>
    </source>
</evidence>
<dbReference type="Pfam" id="PF03477">
    <property type="entry name" value="ATP-cone"/>
    <property type="match status" value="1"/>
</dbReference>
<dbReference type="RefSeq" id="WP_259543360.1">
    <property type="nucleotide sequence ID" value="NZ_JANLCJ010000378.1"/>
</dbReference>
<name>A0ABT2HAU6_9MICO</name>
<comment type="caution">
    <text evidence="5">The sequence shown here is derived from an EMBL/GenBank/DDBJ whole genome shotgun (WGS) entry which is preliminary data.</text>
</comment>
<dbReference type="InterPro" id="IPR005144">
    <property type="entry name" value="ATP-cone_dom"/>
</dbReference>